<evidence type="ECO:0000259" key="21">
    <source>
        <dbReference type="PROSITE" id="PS51194"/>
    </source>
</evidence>
<dbReference type="InterPro" id="IPR051363">
    <property type="entry name" value="RLR_Helicase"/>
</dbReference>
<comment type="subcellular location">
    <subcellularLocation>
        <location evidence="1">Cytoplasm</location>
    </subcellularLocation>
</comment>
<dbReference type="PROSITE" id="PS51192">
    <property type="entry name" value="HELICASE_ATP_BIND_1"/>
    <property type="match status" value="1"/>
</dbReference>
<evidence type="ECO:0000256" key="13">
    <source>
        <dbReference type="ARBA" id="ARBA00022833"/>
    </source>
</evidence>
<dbReference type="CDD" id="cd08818">
    <property type="entry name" value="CARD_MDA5_r1"/>
    <property type="match status" value="1"/>
</dbReference>
<evidence type="ECO:0000256" key="3">
    <source>
        <dbReference type="ARBA" id="ARBA00012552"/>
    </source>
</evidence>
<dbReference type="GO" id="GO:0140374">
    <property type="term" value="P:antiviral innate immune response"/>
    <property type="evidence" value="ECO:0007669"/>
    <property type="project" value="TreeGrafter"/>
</dbReference>
<organism evidence="23 24">
    <name type="scientific">Mastacembelus armatus</name>
    <name type="common">zig-zag eel</name>
    <dbReference type="NCBI Taxonomy" id="205130"/>
    <lineage>
        <taxon>Eukaryota</taxon>
        <taxon>Metazoa</taxon>
        <taxon>Chordata</taxon>
        <taxon>Craniata</taxon>
        <taxon>Vertebrata</taxon>
        <taxon>Euteleostomi</taxon>
        <taxon>Actinopterygii</taxon>
        <taxon>Neopterygii</taxon>
        <taxon>Teleostei</taxon>
        <taxon>Neoteleostei</taxon>
        <taxon>Acanthomorphata</taxon>
        <taxon>Anabantaria</taxon>
        <taxon>Synbranchiformes</taxon>
        <taxon>Mastacembelidae</taxon>
        <taxon>Mastacembelus</taxon>
    </lineage>
</organism>
<keyword evidence="5" id="KW-1017">Isopeptide bond</keyword>
<dbReference type="InterPro" id="IPR041204">
    <property type="entry name" value="RIG-I-like_C"/>
</dbReference>
<dbReference type="Pfam" id="PF00271">
    <property type="entry name" value="Helicase_C"/>
    <property type="match status" value="1"/>
</dbReference>
<evidence type="ECO:0000256" key="10">
    <source>
        <dbReference type="ARBA" id="ARBA00022741"/>
    </source>
</evidence>
<dbReference type="Pfam" id="PF11648">
    <property type="entry name" value="RIG-I_C-RD"/>
    <property type="match status" value="1"/>
</dbReference>
<dbReference type="PROSITE" id="PS51194">
    <property type="entry name" value="HELICASE_CTER"/>
    <property type="match status" value="1"/>
</dbReference>
<dbReference type="Pfam" id="PF18119">
    <property type="entry name" value="RIG-I_C"/>
    <property type="match status" value="1"/>
</dbReference>
<dbReference type="PROSITE" id="PS51789">
    <property type="entry name" value="RLR_CTR"/>
    <property type="match status" value="1"/>
</dbReference>
<evidence type="ECO:0000256" key="12">
    <source>
        <dbReference type="ARBA" id="ARBA00022806"/>
    </source>
</evidence>
<dbReference type="InterPro" id="IPR027417">
    <property type="entry name" value="P-loop_NTPase"/>
</dbReference>
<dbReference type="GO" id="GO:0003724">
    <property type="term" value="F:RNA helicase activity"/>
    <property type="evidence" value="ECO:0007669"/>
    <property type="project" value="UniProtKB-EC"/>
</dbReference>
<feature type="domain" description="RLR CTR" evidence="22">
    <location>
        <begin position="805"/>
        <end position="933"/>
    </location>
</feature>
<dbReference type="InterPro" id="IPR031964">
    <property type="entry name" value="CARD_dom"/>
</dbReference>
<dbReference type="Gene3D" id="3.40.50.300">
    <property type="entry name" value="P-loop containing nucleotide triphosphate hydrolases"/>
    <property type="match status" value="2"/>
</dbReference>
<evidence type="ECO:0000259" key="22">
    <source>
        <dbReference type="PROSITE" id="PS51789"/>
    </source>
</evidence>
<dbReference type="SMART" id="SM00487">
    <property type="entry name" value="DEXDc"/>
    <property type="match status" value="1"/>
</dbReference>
<keyword evidence="13" id="KW-0862">Zinc</keyword>
<accession>A0A7N8XWX4</accession>
<keyword evidence="4" id="KW-0963">Cytoplasm</keyword>
<keyword evidence="15" id="KW-0832">Ubl conjugation</keyword>
<keyword evidence="9" id="KW-0677">Repeat</keyword>
<proteinExistence type="inferred from homology"/>
<keyword evidence="6" id="KW-0597">Phosphoprotein</keyword>
<evidence type="ECO:0000313" key="23">
    <source>
        <dbReference type="Ensembl" id="ENSMAMP00000054972.1"/>
    </source>
</evidence>
<dbReference type="InterPro" id="IPR001650">
    <property type="entry name" value="Helicase_C-like"/>
</dbReference>
<evidence type="ECO:0000256" key="17">
    <source>
        <dbReference type="ARBA" id="ARBA00022884"/>
    </source>
</evidence>
<evidence type="ECO:0000256" key="5">
    <source>
        <dbReference type="ARBA" id="ARBA00022499"/>
    </source>
</evidence>
<dbReference type="PANTHER" id="PTHR14074">
    <property type="entry name" value="HELICASE WITH DEATH DOMAIN-RELATED"/>
    <property type="match status" value="1"/>
</dbReference>
<evidence type="ECO:0000256" key="8">
    <source>
        <dbReference type="ARBA" id="ARBA00022723"/>
    </source>
</evidence>
<keyword evidence="24" id="KW-1185">Reference proteome</keyword>
<keyword evidence="12" id="KW-0347">Helicase</keyword>
<evidence type="ECO:0000256" key="18">
    <source>
        <dbReference type="ARBA" id="ARBA00023118"/>
    </source>
</evidence>
<evidence type="ECO:0000256" key="2">
    <source>
        <dbReference type="ARBA" id="ARBA00006866"/>
    </source>
</evidence>
<dbReference type="InterPro" id="IPR011029">
    <property type="entry name" value="DEATH-like_dom_sf"/>
</dbReference>
<keyword evidence="8" id="KW-0479">Metal-binding</keyword>
<feature type="domain" description="Helicase ATP-binding" evidence="20">
    <location>
        <begin position="263"/>
        <end position="456"/>
    </location>
</feature>
<keyword evidence="18" id="KW-0051">Antiviral defense</keyword>
<reference evidence="23" key="1">
    <citation type="submission" date="2025-08" db="UniProtKB">
        <authorList>
            <consortium name="Ensembl"/>
        </authorList>
    </citation>
    <scope>IDENTIFICATION</scope>
</reference>
<dbReference type="GO" id="GO:0039530">
    <property type="term" value="P:MDA-5 signaling pathway"/>
    <property type="evidence" value="ECO:0007669"/>
    <property type="project" value="TreeGrafter"/>
</dbReference>
<keyword evidence="17" id="KW-0694">RNA-binding</keyword>
<dbReference type="GO" id="GO:0005737">
    <property type="term" value="C:cytoplasm"/>
    <property type="evidence" value="ECO:0007669"/>
    <property type="project" value="UniProtKB-SubCell"/>
</dbReference>
<dbReference type="InterPro" id="IPR011545">
    <property type="entry name" value="DEAD/DEAH_box_helicase_dom"/>
</dbReference>
<dbReference type="Pfam" id="PF16739">
    <property type="entry name" value="CARD_2"/>
    <property type="match status" value="2"/>
</dbReference>
<dbReference type="FunFam" id="3.40.50.300:FF:000893">
    <property type="entry name" value="Interferon-induced with helicase C domain 1"/>
    <property type="match status" value="1"/>
</dbReference>
<evidence type="ECO:0000256" key="14">
    <source>
        <dbReference type="ARBA" id="ARBA00022840"/>
    </source>
</evidence>
<dbReference type="CDD" id="cd08819">
    <property type="entry name" value="CARD_MDA5_r2"/>
    <property type="match status" value="1"/>
</dbReference>
<dbReference type="Ensembl" id="ENSMAMT00000043687.1">
    <property type="protein sequence ID" value="ENSMAMP00000054972.1"/>
    <property type="gene ID" value="ENSMAMG00000003380.2"/>
</dbReference>
<dbReference type="GO" id="GO:0003725">
    <property type="term" value="F:double-stranded RNA binding"/>
    <property type="evidence" value="ECO:0007669"/>
    <property type="project" value="TreeGrafter"/>
</dbReference>
<keyword evidence="10" id="KW-0547">Nucleotide-binding</keyword>
<dbReference type="GO" id="GO:0003727">
    <property type="term" value="F:single-stranded RNA binding"/>
    <property type="evidence" value="ECO:0007669"/>
    <property type="project" value="TreeGrafter"/>
</dbReference>
<evidence type="ECO:0000256" key="9">
    <source>
        <dbReference type="ARBA" id="ARBA00022737"/>
    </source>
</evidence>
<name>A0A7N8XWX4_9TELE</name>
<dbReference type="GO" id="GO:0008270">
    <property type="term" value="F:zinc ion binding"/>
    <property type="evidence" value="ECO:0007669"/>
    <property type="project" value="TreeGrafter"/>
</dbReference>
<evidence type="ECO:0000259" key="20">
    <source>
        <dbReference type="PROSITE" id="PS51192"/>
    </source>
</evidence>
<evidence type="ECO:0000256" key="11">
    <source>
        <dbReference type="ARBA" id="ARBA00022801"/>
    </source>
</evidence>
<dbReference type="SMART" id="SM00490">
    <property type="entry name" value="HELICc"/>
    <property type="match status" value="1"/>
</dbReference>
<evidence type="ECO:0000256" key="4">
    <source>
        <dbReference type="ARBA" id="ARBA00022490"/>
    </source>
</evidence>
<protein>
    <recommendedName>
        <fullName evidence="3">RNA helicase</fullName>
        <ecNumber evidence="3">3.6.4.13</ecNumber>
    </recommendedName>
</protein>
<keyword evidence="11" id="KW-0378">Hydrolase</keyword>
<dbReference type="GeneTree" id="ENSGT00940000153173"/>
<comment type="catalytic activity">
    <reaction evidence="19">
        <text>ATP + H2O = ADP + phosphate + H(+)</text>
        <dbReference type="Rhea" id="RHEA:13065"/>
        <dbReference type="ChEBI" id="CHEBI:15377"/>
        <dbReference type="ChEBI" id="CHEBI:15378"/>
        <dbReference type="ChEBI" id="CHEBI:30616"/>
        <dbReference type="ChEBI" id="CHEBI:43474"/>
        <dbReference type="ChEBI" id="CHEBI:456216"/>
        <dbReference type="EC" id="3.6.4.13"/>
    </reaction>
    <physiologicalReaction direction="left-to-right" evidence="19">
        <dbReference type="Rhea" id="RHEA:13066"/>
    </physiologicalReaction>
</comment>
<dbReference type="SUPFAM" id="SSF52540">
    <property type="entry name" value="P-loop containing nucleoside triphosphate hydrolases"/>
    <property type="match status" value="1"/>
</dbReference>
<dbReference type="Gene3D" id="1.10.533.10">
    <property type="entry name" value="Death Domain, Fas"/>
    <property type="match status" value="2"/>
</dbReference>
<evidence type="ECO:0000256" key="7">
    <source>
        <dbReference type="ARBA" id="ARBA00022588"/>
    </source>
</evidence>
<dbReference type="Proteomes" id="UP000261640">
    <property type="component" value="Unplaced"/>
</dbReference>
<dbReference type="EC" id="3.6.4.13" evidence="3"/>
<comment type="similarity">
    <text evidence="2">Belongs to the helicase family. RLR subfamily.</text>
</comment>
<dbReference type="InterPro" id="IPR038557">
    <property type="entry name" value="RLR_C_sf"/>
</dbReference>
<dbReference type="GO" id="GO:0016787">
    <property type="term" value="F:hydrolase activity"/>
    <property type="evidence" value="ECO:0007669"/>
    <property type="project" value="UniProtKB-KW"/>
</dbReference>
<reference evidence="23" key="2">
    <citation type="submission" date="2025-09" db="UniProtKB">
        <authorList>
            <consortium name="Ensembl"/>
        </authorList>
    </citation>
    <scope>IDENTIFICATION</scope>
</reference>
<evidence type="ECO:0000256" key="15">
    <source>
        <dbReference type="ARBA" id="ARBA00022843"/>
    </source>
</evidence>
<evidence type="ECO:0000256" key="6">
    <source>
        <dbReference type="ARBA" id="ARBA00022553"/>
    </source>
</evidence>
<evidence type="ECO:0000256" key="1">
    <source>
        <dbReference type="ARBA" id="ARBA00004496"/>
    </source>
</evidence>
<feature type="domain" description="Helicase C-terminal" evidence="21">
    <location>
        <begin position="613"/>
        <end position="781"/>
    </location>
</feature>
<dbReference type="AlphaFoldDB" id="A0A7N8XWX4"/>
<keyword evidence="14" id="KW-0067">ATP-binding</keyword>
<dbReference type="Gene3D" id="2.170.150.30">
    <property type="entry name" value="RIG-I-like receptor, C-terminal regulatory domain"/>
    <property type="match status" value="1"/>
</dbReference>
<evidence type="ECO:0000256" key="19">
    <source>
        <dbReference type="ARBA" id="ARBA00049390"/>
    </source>
</evidence>
<dbReference type="Gene3D" id="1.20.1320.30">
    <property type="match status" value="1"/>
</dbReference>
<dbReference type="GO" id="GO:0005524">
    <property type="term" value="F:ATP binding"/>
    <property type="evidence" value="ECO:0007669"/>
    <property type="project" value="UniProtKB-KW"/>
</dbReference>
<dbReference type="InterPro" id="IPR021673">
    <property type="entry name" value="RLR_CTR"/>
</dbReference>
<keyword evidence="16" id="KW-0391">Immunity</keyword>
<dbReference type="InterPro" id="IPR014001">
    <property type="entry name" value="Helicase_ATP-bd"/>
</dbReference>
<evidence type="ECO:0000313" key="24">
    <source>
        <dbReference type="Proteomes" id="UP000261640"/>
    </source>
</evidence>
<sequence>MAADNDETCELLIEYFTPRLREYIAVERVLDHIHFIEAEQKEQIAQKLRAEGNNLAADLLISAVIKKPHTPGWFRAFVDALRHSGCEYAADYIQVKLPEPEVEAENDYCVRLVEILSPSLVDINTNDVCLLCFSEGLLTQNDSEIITAETNNRGNMNGARELLKRIVRGRPGWFSQFVEILRKTEHQFLYQLTGGRKNISWSCRCPVVSQRQNECPWNVLYVEHFFVQPELLFCIIDGANPEAASGGPEKADISLRDYQVDVAKPALEGENIIICLPTGSGKTRVAVYITKKHLDGRRAEGQSGKVVVLVNKVPLVEQHYSTEFLPFLKHAYKVERVSGDCQLKISFTEIVKHNDVIICTAQILENFLERACSGEDEGVKLSDLTLIIIDECHHTQKEGVYNHIMMRYLKQKHKNKRLKKEQKEPVPLPQILGLTASPGVGGATKTEKAVDHILQICANLDASNIMTRRLREHKKEPRKTTVTVEDRKMKIMNAIHNHAQLIPTSDLGSQNYEQWVVQTERKAAKEEDQKVRVCAEHLRQYNEGLNLSNTIRMCDAFNFLNKFYMEELKKKTTTDQEQIIKITESERFLFNLFKDNKQELQKLTENPAYENDSLSKLRTKILQEFSTRTEARGIVFIKTRRSAIALSQWVQENTKFADIGVKASHVIGGGDQSVVKPMTSAEQKDVLTKFHNGDINLLIATTVAEEGLDIPACNFVIRYGVATNEIAMIQAEGRGRAEDSSYTVVEVKNSGVAEKEFVNEYRKDMMYKAIDKIRTLKQEDYDKKITEFQYQAIMEEKVRNKKKKQEVIKNESPSKVKFRCRGCATHVCTGDDIQIIEDMHRVNVTAQFSKRFIRRENTSRKEQLLDYEVNGFIACKDCGQKWGSIMSYRGVECPCLDVKNFVVTVSDKTISKFTKWSELPVKFPAFDYAEHARQMVESSDDDETE</sequence>
<keyword evidence="7" id="KW-0399">Innate immunity</keyword>
<dbReference type="Pfam" id="PF00270">
    <property type="entry name" value="DEAD"/>
    <property type="match status" value="1"/>
</dbReference>
<evidence type="ECO:0000256" key="16">
    <source>
        <dbReference type="ARBA" id="ARBA00022859"/>
    </source>
</evidence>
<dbReference type="PANTHER" id="PTHR14074:SF14">
    <property type="entry name" value="INTERFERON-INDUCED HELICASE C DOMAIN-CONTAINING PROTEIN 1"/>
    <property type="match status" value="1"/>
</dbReference>